<dbReference type="NCBIfam" id="TIGR04160">
    <property type="entry name" value="methbact_MbnC"/>
    <property type="match status" value="1"/>
</dbReference>
<reference evidence="2" key="1">
    <citation type="journal article" date="2019" name="Int. J. Syst. Evol. Microbiol.">
        <title>The Global Catalogue of Microorganisms (GCM) 10K type strain sequencing project: providing services to taxonomists for standard genome sequencing and annotation.</title>
        <authorList>
            <consortium name="The Broad Institute Genomics Platform"/>
            <consortium name="The Broad Institute Genome Sequencing Center for Infectious Disease"/>
            <person name="Wu L."/>
            <person name="Ma J."/>
        </authorList>
    </citation>
    <scope>NUCLEOTIDE SEQUENCE [LARGE SCALE GENOMIC DNA]</scope>
    <source>
        <strain evidence="2">CGMCC 1.10188</strain>
    </source>
</reference>
<sequence length="200" mass="22419">MTTDRIIDTDLLDHLTVPARHHELGEGSRAWVRVDTSLRIYWHTLFDICPGLLMLDAPDGRPSDGMSIFRPFMAFAAERALSFDWSYYLWVDVWLSASPFRDRMTMDLRLTLMGAAAARWAITDRGPDVGIVLAARDPYGADPLALPLVAGWKPASMETGREIETLDLDEPLPAPATPFGWFTTRGRDLDSFPGWADLPL</sequence>
<dbReference type="EMBL" id="BMDZ01000035">
    <property type="protein sequence ID" value="GGB46851.1"/>
    <property type="molecule type" value="Genomic_DNA"/>
</dbReference>
<name>A0ABQ1INK1_9PROT</name>
<dbReference type="InterPro" id="IPR023973">
    <property type="entry name" value="MbnC-like"/>
</dbReference>
<accession>A0ABQ1INK1</accession>
<dbReference type="RefSeq" id="WP_188579285.1">
    <property type="nucleotide sequence ID" value="NZ_BMDZ01000035.1"/>
</dbReference>
<protein>
    <recommendedName>
        <fullName evidence="3">Methanobactin biosynthesis cassette protein MbnC</fullName>
    </recommendedName>
</protein>
<organism evidence="1 2">
    <name type="scientific">Tistrella bauzanensis</name>
    <dbReference type="NCBI Taxonomy" id="657419"/>
    <lineage>
        <taxon>Bacteria</taxon>
        <taxon>Pseudomonadati</taxon>
        <taxon>Pseudomonadota</taxon>
        <taxon>Alphaproteobacteria</taxon>
        <taxon>Geminicoccales</taxon>
        <taxon>Geminicoccaceae</taxon>
        <taxon>Tistrella</taxon>
    </lineage>
</organism>
<keyword evidence="2" id="KW-1185">Reference proteome</keyword>
<evidence type="ECO:0008006" key="3">
    <source>
        <dbReference type="Google" id="ProtNLM"/>
    </source>
</evidence>
<comment type="caution">
    <text evidence="1">The sequence shown here is derived from an EMBL/GenBank/DDBJ whole genome shotgun (WGS) entry which is preliminary data.</text>
</comment>
<proteinExistence type="predicted"/>
<evidence type="ECO:0000313" key="1">
    <source>
        <dbReference type="EMBL" id="GGB46851.1"/>
    </source>
</evidence>
<evidence type="ECO:0000313" key="2">
    <source>
        <dbReference type="Proteomes" id="UP000603352"/>
    </source>
</evidence>
<dbReference type="NCBIfam" id="TIGR04061">
    <property type="entry name" value="AZL_007950_fam"/>
    <property type="match status" value="1"/>
</dbReference>
<gene>
    <name evidence="1" type="ORF">GCM10011505_29960</name>
</gene>
<dbReference type="Proteomes" id="UP000603352">
    <property type="component" value="Unassembled WGS sequence"/>
</dbReference>